<sequence>MSKAEVAVGQLHQLVLEQQSRPPVTVEQIRKLIQEERARRNRRRERPRERVHYDDEEGEWSDNSTWSWDSRSQPPQTDGVVKVSETAVATEKMRVLSMIAKDKCAHRSVVQPPSPWQNVVRP</sequence>
<protein>
    <submittedName>
        <fullName evidence="2">Uncharacterized protein</fullName>
    </submittedName>
</protein>
<dbReference type="AlphaFoldDB" id="A0A392R1X2"/>
<keyword evidence="3" id="KW-1185">Reference proteome</keyword>
<dbReference type="Proteomes" id="UP000265520">
    <property type="component" value="Unassembled WGS sequence"/>
</dbReference>
<reference evidence="2 3" key="1">
    <citation type="journal article" date="2018" name="Front. Plant Sci.">
        <title>Red Clover (Trifolium pratense) and Zigzag Clover (T. medium) - A Picture of Genomic Similarities and Differences.</title>
        <authorList>
            <person name="Dluhosova J."/>
            <person name="Istvanek J."/>
            <person name="Nedelnik J."/>
            <person name="Repkova J."/>
        </authorList>
    </citation>
    <scope>NUCLEOTIDE SEQUENCE [LARGE SCALE GENOMIC DNA]</scope>
    <source>
        <strain evidence="3">cv. 10/8</strain>
        <tissue evidence="2">Leaf</tissue>
    </source>
</reference>
<comment type="caution">
    <text evidence="2">The sequence shown here is derived from an EMBL/GenBank/DDBJ whole genome shotgun (WGS) entry which is preliminary data.</text>
</comment>
<feature type="region of interest" description="Disordered" evidence="1">
    <location>
        <begin position="35"/>
        <end position="84"/>
    </location>
</feature>
<evidence type="ECO:0000313" key="3">
    <source>
        <dbReference type="Proteomes" id="UP000265520"/>
    </source>
</evidence>
<evidence type="ECO:0000313" key="2">
    <source>
        <dbReference type="EMBL" id="MCI30583.1"/>
    </source>
</evidence>
<name>A0A392R1X2_9FABA</name>
<feature type="compositionally biased region" description="Polar residues" evidence="1">
    <location>
        <begin position="61"/>
        <end position="76"/>
    </location>
</feature>
<organism evidence="2 3">
    <name type="scientific">Trifolium medium</name>
    <dbReference type="NCBI Taxonomy" id="97028"/>
    <lineage>
        <taxon>Eukaryota</taxon>
        <taxon>Viridiplantae</taxon>
        <taxon>Streptophyta</taxon>
        <taxon>Embryophyta</taxon>
        <taxon>Tracheophyta</taxon>
        <taxon>Spermatophyta</taxon>
        <taxon>Magnoliopsida</taxon>
        <taxon>eudicotyledons</taxon>
        <taxon>Gunneridae</taxon>
        <taxon>Pentapetalae</taxon>
        <taxon>rosids</taxon>
        <taxon>fabids</taxon>
        <taxon>Fabales</taxon>
        <taxon>Fabaceae</taxon>
        <taxon>Papilionoideae</taxon>
        <taxon>50 kb inversion clade</taxon>
        <taxon>NPAAA clade</taxon>
        <taxon>Hologalegina</taxon>
        <taxon>IRL clade</taxon>
        <taxon>Trifolieae</taxon>
        <taxon>Trifolium</taxon>
    </lineage>
</organism>
<proteinExistence type="predicted"/>
<dbReference type="EMBL" id="LXQA010180765">
    <property type="protein sequence ID" value="MCI30583.1"/>
    <property type="molecule type" value="Genomic_DNA"/>
</dbReference>
<feature type="non-terminal residue" evidence="2">
    <location>
        <position position="122"/>
    </location>
</feature>
<accession>A0A392R1X2</accession>
<evidence type="ECO:0000256" key="1">
    <source>
        <dbReference type="SAM" id="MobiDB-lite"/>
    </source>
</evidence>